<accession>A0AAD4GLC4</accession>
<organism evidence="2 3">
    <name type="scientific">Boletus edulis BED1</name>
    <dbReference type="NCBI Taxonomy" id="1328754"/>
    <lineage>
        <taxon>Eukaryota</taxon>
        <taxon>Fungi</taxon>
        <taxon>Dikarya</taxon>
        <taxon>Basidiomycota</taxon>
        <taxon>Agaricomycotina</taxon>
        <taxon>Agaricomycetes</taxon>
        <taxon>Agaricomycetidae</taxon>
        <taxon>Boletales</taxon>
        <taxon>Boletineae</taxon>
        <taxon>Boletaceae</taxon>
        <taxon>Boletoideae</taxon>
        <taxon>Boletus</taxon>
    </lineage>
</organism>
<dbReference type="AlphaFoldDB" id="A0AAD4GLC4"/>
<dbReference type="GO" id="GO:0005198">
    <property type="term" value="F:structural molecule activity"/>
    <property type="evidence" value="ECO:0007669"/>
    <property type="project" value="InterPro"/>
</dbReference>
<dbReference type="Proteomes" id="UP001194468">
    <property type="component" value="Unassembled WGS sequence"/>
</dbReference>
<reference evidence="2" key="1">
    <citation type="submission" date="2019-10" db="EMBL/GenBank/DDBJ databases">
        <authorList>
            <consortium name="DOE Joint Genome Institute"/>
            <person name="Kuo A."/>
            <person name="Miyauchi S."/>
            <person name="Kiss E."/>
            <person name="Drula E."/>
            <person name="Kohler A."/>
            <person name="Sanchez-Garcia M."/>
            <person name="Andreopoulos B."/>
            <person name="Barry K.W."/>
            <person name="Bonito G."/>
            <person name="Buee M."/>
            <person name="Carver A."/>
            <person name="Chen C."/>
            <person name="Cichocki N."/>
            <person name="Clum A."/>
            <person name="Culley D."/>
            <person name="Crous P.W."/>
            <person name="Fauchery L."/>
            <person name="Girlanda M."/>
            <person name="Hayes R."/>
            <person name="Keri Z."/>
            <person name="LaButti K."/>
            <person name="Lipzen A."/>
            <person name="Lombard V."/>
            <person name="Magnuson J."/>
            <person name="Maillard F."/>
            <person name="Morin E."/>
            <person name="Murat C."/>
            <person name="Nolan M."/>
            <person name="Ohm R."/>
            <person name="Pangilinan J."/>
            <person name="Pereira M."/>
            <person name="Perotto S."/>
            <person name="Peter M."/>
            <person name="Riley R."/>
            <person name="Sitrit Y."/>
            <person name="Stielow B."/>
            <person name="Szollosi G."/>
            <person name="Zifcakova L."/>
            <person name="Stursova M."/>
            <person name="Spatafora J.W."/>
            <person name="Tedersoo L."/>
            <person name="Vaario L.-M."/>
            <person name="Yamada A."/>
            <person name="Yan M."/>
            <person name="Wang P."/>
            <person name="Xu J."/>
            <person name="Bruns T."/>
            <person name="Baldrian P."/>
            <person name="Vilgalys R."/>
            <person name="Henrissat B."/>
            <person name="Grigoriev I.V."/>
            <person name="Hibbett D."/>
            <person name="Nagy L.G."/>
            <person name="Martin F.M."/>
        </authorList>
    </citation>
    <scope>NUCLEOTIDE SEQUENCE</scope>
    <source>
        <strain evidence="2">BED1</strain>
    </source>
</reference>
<protein>
    <recommendedName>
        <fullName evidence="1">Coatomer beta subunit C-terminal domain-containing protein</fullName>
    </recommendedName>
</protein>
<comment type="caution">
    <text evidence="2">The sequence shown here is derived from an EMBL/GenBank/DDBJ whole genome shotgun (WGS) entry which is preliminary data.</text>
</comment>
<dbReference type="Pfam" id="PF07718">
    <property type="entry name" value="Coatamer_beta_C"/>
    <property type="match status" value="1"/>
</dbReference>
<evidence type="ECO:0000259" key="1">
    <source>
        <dbReference type="Pfam" id="PF07718"/>
    </source>
</evidence>
<dbReference type="GO" id="GO:0006886">
    <property type="term" value="P:intracellular protein transport"/>
    <property type="evidence" value="ECO:0007669"/>
    <property type="project" value="InterPro"/>
</dbReference>
<dbReference type="GO" id="GO:0030126">
    <property type="term" value="C:COPI vesicle coat"/>
    <property type="evidence" value="ECO:0007669"/>
    <property type="project" value="InterPro"/>
</dbReference>
<dbReference type="InterPro" id="IPR011710">
    <property type="entry name" value="Coatomer_bsu_C"/>
</dbReference>
<keyword evidence="3" id="KW-1185">Reference proteome</keyword>
<feature type="domain" description="Coatomer beta subunit C-terminal" evidence="1">
    <location>
        <begin position="1"/>
        <end position="39"/>
    </location>
</feature>
<sequence>MHGFDILLDVLVNKTLNTLQNLYLGFGTLGGLKLVELKSARVVSFLEASFGSGDMRDPGRHRHRHHGLIKPACCNEIQFRSI</sequence>
<dbReference type="GO" id="GO:0016192">
    <property type="term" value="P:vesicle-mediated transport"/>
    <property type="evidence" value="ECO:0007669"/>
    <property type="project" value="InterPro"/>
</dbReference>
<evidence type="ECO:0000313" key="3">
    <source>
        <dbReference type="Proteomes" id="UP001194468"/>
    </source>
</evidence>
<gene>
    <name evidence="2" type="ORF">L210DRAFT_140532</name>
</gene>
<proteinExistence type="predicted"/>
<name>A0AAD4GLC4_BOLED</name>
<dbReference type="EMBL" id="WHUW01000001">
    <property type="protein sequence ID" value="KAF8452260.1"/>
    <property type="molecule type" value="Genomic_DNA"/>
</dbReference>
<evidence type="ECO:0000313" key="2">
    <source>
        <dbReference type="EMBL" id="KAF8452260.1"/>
    </source>
</evidence>
<reference evidence="2" key="2">
    <citation type="journal article" date="2020" name="Nat. Commun.">
        <title>Large-scale genome sequencing of mycorrhizal fungi provides insights into the early evolution of symbiotic traits.</title>
        <authorList>
            <person name="Miyauchi S."/>
            <person name="Kiss E."/>
            <person name="Kuo A."/>
            <person name="Drula E."/>
            <person name="Kohler A."/>
            <person name="Sanchez-Garcia M."/>
            <person name="Morin E."/>
            <person name="Andreopoulos B."/>
            <person name="Barry K.W."/>
            <person name="Bonito G."/>
            <person name="Buee M."/>
            <person name="Carver A."/>
            <person name="Chen C."/>
            <person name="Cichocki N."/>
            <person name="Clum A."/>
            <person name="Culley D."/>
            <person name="Crous P.W."/>
            <person name="Fauchery L."/>
            <person name="Girlanda M."/>
            <person name="Hayes R.D."/>
            <person name="Keri Z."/>
            <person name="LaButti K."/>
            <person name="Lipzen A."/>
            <person name="Lombard V."/>
            <person name="Magnuson J."/>
            <person name="Maillard F."/>
            <person name="Murat C."/>
            <person name="Nolan M."/>
            <person name="Ohm R.A."/>
            <person name="Pangilinan J."/>
            <person name="Pereira M.F."/>
            <person name="Perotto S."/>
            <person name="Peter M."/>
            <person name="Pfister S."/>
            <person name="Riley R."/>
            <person name="Sitrit Y."/>
            <person name="Stielow J.B."/>
            <person name="Szollosi G."/>
            <person name="Zifcakova L."/>
            <person name="Stursova M."/>
            <person name="Spatafora J.W."/>
            <person name="Tedersoo L."/>
            <person name="Vaario L.M."/>
            <person name="Yamada A."/>
            <person name="Yan M."/>
            <person name="Wang P."/>
            <person name="Xu J."/>
            <person name="Bruns T."/>
            <person name="Baldrian P."/>
            <person name="Vilgalys R."/>
            <person name="Dunand C."/>
            <person name="Henrissat B."/>
            <person name="Grigoriev I.V."/>
            <person name="Hibbett D."/>
            <person name="Nagy L.G."/>
            <person name="Martin F.M."/>
        </authorList>
    </citation>
    <scope>NUCLEOTIDE SEQUENCE</scope>
    <source>
        <strain evidence="2">BED1</strain>
    </source>
</reference>